<dbReference type="Pfam" id="PF22939">
    <property type="entry name" value="WHD_GPIID"/>
    <property type="match status" value="1"/>
</dbReference>
<organism evidence="4 5">
    <name type="scientific">Fusarium venenatum</name>
    <dbReference type="NCBI Taxonomy" id="56646"/>
    <lineage>
        <taxon>Eukaryota</taxon>
        <taxon>Fungi</taxon>
        <taxon>Dikarya</taxon>
        <taxon>Ascomycota</taxon>
        <taxon>Pezizomycotina</taxon>
        <taxon>Sordariomycetes</taxon>
        <taxon>Hypocreomycetidae</taxon>
        <taxon>Hypocreales</taxon>
        <taxon>Nectriaceae</taxon>
        <taxon>Fusarium</taxon>
    </lineage>
</organism>
<dbReference type="InterPro" id="IPR027417">
    <property type="entry name" value="P-loop_NTPase"/>
</dbReference>
<reference evidence="5" key="1">
    <citation type="submission" date="2014-10" db="EMBL/GenBank/DDBJ databases">
        <authorList>
            <person name="King R."/>
        </authorList>
    </citation>
    <scope>NUCLEOTIDE SEQUENCE [LARGE SCALE GENOMIC DNA]</scope>
    <source>
        <strain evidence="5">A3/5</strain>
    </source>
</reference>
<dbReference type="PANTHER" id="PTHR10039">
    <property type="entry name" value="AMELOGENIN"/>
    <property type="match status" value="1"/>
</dbReference>
<dbReference type="PANTHER" id="PTHR10039:SF14">
    <property type="entry name" value="NACHT DOMAIN-CONTAINING PROTEIN"/>
    <property type="match status" value="1"/>
</dbReference>
<dbReference type="AlphaFoldDB" id="A0A2L2TRW4"/>
<dbReference type="InterPro" id="IPR007111">
    <property type="entry name" value="NACHT_NTPase"/>
</dbReference>
<keyword evidence="5" id="KW-1185">Reference proteome</keyword>
<keyword evidence="2" id="KW-1133">Transmembrane helix</keyword>
<keyword evidence="2" id="KW-0472">Membrane</keyword>
<keyword evidence="1" id="KW-0677">Repeat</keyword>
<keyword evidence="2" id="KW-0812">Transmembrane</keyword>
<sequence>MTSINIEGGRTGLVAQSVTAGTLNFSLGAEHASHAYDRQACDEWIRNSGLVDVDGILESIKASKRRVPGTCQWIKQRDEYHNWLYGNEQNRLWISADPGAGKTTILTTIIDDLQQSSDKDCPLIVLFFFFDDRADNQSSATTAILSLIAQLLKQQPQLFDHVRHVSRTDLKQLSSLWGCLRKMTEGLTQTAYILLDALDECLPSQVSDLLNHLSDEASPLKAKILVNCRSEVTKPQSYLGLHIHLDDIKDDIVKVIDARIEELANYPLELREQIKRRLYYATGRTFLWVSLLIEYLKTETPDQFLSRVGSNYVTEESLHKVMPAKLSEVYDRILNKITSAHGNRRVRFILYCVIAARRPLTERELAMSYCLGWKMKQCDRIPDTMYLDCRKYIWTLCKPILFLDDKTDAVNLTHQTAKEYLMKSCLIRDWSISDFRQLDLLSAPWIYDFRKILRMHLDKVSLQLFPLSIVIAFFRTILMYLGVFMAYSETNLDEANRLMFRICWRYLEMRKLQGDQETVNVELGKDSTDVSYNNQCYEYASKEWYQHFLVLSQTSTNLLIRSRADIQSLRQELVRAVAASDGIAGVLPGILLPSVIPFEIRIGQIKDIDT</sequence>
<dbReference type="Proteomes" id="UP000245910">
    <property type="component" value="Chromosome I"/>
</dbReference>
<dbReference type="Pfam" id="PF24883">
    <property type="entry name" value="NPHP3_N"/>
    <property type="match status" value="1"/>
</dbReference>
<dbReference type="PROSITE" id="PS50837">
    <property type="entry name" value="NACHT"/>
    <property type="match status" value="1"/>
</dbReference>
<dbReference type="STRING" id="56646.A0A2L2TRW4"/>
<evidence type="ECO:0000313" key="4">
    <source>
        <dbReference type="EMBL" id="CEI63730.1"/>
    </source>
</evidence>
<dbReference type="InterPro" id="IPR056884">
    <property type="entry name" value="NPHP3-like_N"/>
</dbReference>
<accession>A0A2L2TRW4</accession>
<dbReference type="OrthoDB" id="5086500at2759"/>
<proteinExistence type="predicted"/>
<dbReference type="SUPFAM" id="SSF52540">
    <property type="entry name" value="P-loop containing nucleoside triphosphate hydrolases"/>
    <property type="match status" value="1"/>
</dbReference>
<evidence type="ECO:0000259" key="3">
    <source>
        <dbReference type="PROSITE" id="PS50837"/>
    </source>
</evidence>
<evidence type="ECO:0000256" key="1">
    <source>
        <dbReference type="ARBA" id="ARBA00022737"/>
    </source>
</evidence>
<dbReference type="EMBL" id="LN649229">
    <property type="protein sequence ID" value="CEI63730.1"/>
    <property type="molecule type" value="Genomic_DNA"/>
</dbReference>
<feature type="transmembrane region" description="Helical" evidence="2">
    <location>
        <begin position="464"/>
        <end position="487"/>
    </location>
</feature>
<evidence type="ECO:0000313" key="5">
    <source>
        <dbReference type="Proteomes" id="UP000245910"/>
    </source>
</evidence>
<evidence type="ECO:0000256" key="2">
    <source>
        <dbReference type="SAM" id="Phobius"/>
    </source>
</evidence>
<name>A0A2L2TRW4_9HYPO</name>
<feature type="domain" description="NACHT" evidence="3">
    <location>
        <begin position="90"/>
        <end position="230"/>
    </location>
</feature>
<dbReference type="Gene3D" id="3.40.50.300">
    <property type="entry name" value="P-loop containing nucleotide triphosphate hydrolases"/>
    <property type="match status" value="1"/>
</dbReference>
<protein>
    <recommendedName>
        <fullName evidence="3">NACHT domain-containing protein</fullName>
    </recommendedName>
</protein>
<dbReference type="InterPro" id="IPR054471">
    <property type="entry name" value="GPIID_WHD"/>
</dbReference>